<keyword evidence="3" id="KW-0862">Zinc</keyword>
<evidence type="ECO:0000313" key="6">
    <source>
        <dbReference type="Proteomes" id="UP000095765"/>
    </source>
</evidence>
<organism evidence="4 6">
    <name type="scientific">Anaerotruncus colihominis</name>
    <dbReference type="NCBI Taxonomy" id="169435"/>
    <lineage>
        <taxon>Bacteria</taxon>
        <taxon>Bacillati</taxon>
        <taxon>Bacillota</taxon>
        <taxon>Clostridia</taxon>
        <taxon>Eubacteriales</taxon>
        <taxon>Oscillospiraceae</taxon>
        <taxon>Anaerotruncus</taxon>
    </lineage>
</organism>
<dbReference type="AlphaFoldDB" id="A0A174U733"/>
<dbReference type="EC" id="4.1.2.13" evidence="4"/>
<dbReference type="EMBL" id="CZBE01000033">
    <property type="protein sequence ID" value="CUQ18203.1"/>
    <property type="molecule type" value="Genomic_DNA"/>
</dbReference>
<feature type="binding site" evidence="3">
    <location>
        <position position="213"/>
    </location>
    <ligand>
        <name>Zn(2+)</name>
        <dbReference type="ChEBI" id="CHEBI:29105"/>
        <label>1</label>
        <note>catalytic</note>
    </ligand>
</feature>
<dbReference type="GO" id="GO:0005975">
    <property type="term" value="P:carbohydrate metabolic process"/>
    <property type="evidence" value="ECO:0007669"/>
    <property type="project" value="InterPro"/>
</dbReference>
<dbReference type="Pfam" id="PF01116">
    <property type="entry name" value="F_bP_aldolase"/>
    <property type="match status" value="1"/>
</dbReference>
<evidence type="ECO:0000256" key="2">
    <source>
        <dbReference type="PIRSR" id="PIRSR001359-2"/>
    </source>
</evidence>
<feature type="binding site" evidence="2">
    <location>
        <begin position="214"/>
        <end position="216"/>
    </location>
    <ligand>
        <name>dihydroxyacetone phosphate</name>
        <dbReference type="ChEBI" id="CHEBI:57642"/>
    </ligand>
</feature>
<feature type="binding site" evidence="3">
    <location>
        <position position="137"/>
    </location>
    <ligand>
        <name>Zn(2+)</name>
        <dbReference type="ChEBI" id="CHEBI:29105"/>
        <label>2</label>
    </ligand>
</feature>
<dbReference type="PIRSF" id="PIRSF001359">
    <property type="entry name" value="F_bP_aldolase_II"/>
    <property type="match status" value="1"/>
</dbReference>
<evidence type="ECO:0000256" key="3">
    <source>
        <dbReference type="PIRSR" id="PIRSR001359-3"/>
    </source>
</evidence>
<dbReference type="GO" id="GO:0004332">
    <property type="term" value="F:fructose-bisphosphate aldolase activity"/>
    <property type="evidence" value="ECO:0007669"/>
    <property type="project" value="UniProtKB-EC"/>
</dbReference>
<evidence type="ECO:0000256" key="1">
    <source>
        <dbReference type="PIRSR" id="PIRSR001359-1"/>
    </source>
</evidence>
<dbReference type="InterPro" id="IPR000771">
    <property type="entry name" value="FBA_II"/>
</dbReference>
<dbReference type="OrthoDB" id="9803995at2"/>
<reference evidence="4 6" key="1">
    <citation type="submission" date="2015-09" db="EMBL/GenBank/DDBJ databases">
        <authorList>
            <consortium name="Pathogen Informatics"/>
        </authorList>
    </citation>
    <scope>NUCLEOTIDE SEQUENCE [LARGE SCALE GENOMIC DNA]</scope>
    <source>
        <strain evidence="4 6">2789STDY5834939</strain>
    </source>
</reference>
<protein>
    <submittedName>
        <fullName evidence="5">Class II fructose-bisphosphate aldolase</fullName>
    </submittedName>
    <submittedName>
        <fullName evidence="4">Probable fructose-bisphosphate aldolase</fullName>
        <ecNumber evidence="4">4.1.2.13</ecNumber>
    </submittedName>
</protein>
<feature type="active site" description="Proton donor" evidence="1">
    <location>
        <position position="85"/>
    </location>
</feature>
<dbReference type="PROSITE" id="PS00806">
    <property type="entry name" value="ALDOLASE_CLASS_II_2"/>
    <property type="match status" value="1"/>
</dbReference>
<evidence type="ECO:0000313" key="7">
    <source>
        <dbReference type="Proteomes" id="UP000260828"/>
    </source>
</evidence>
<name>A0A174U733_9FIRM</name>
<comment type="cofactor">
    <cofactor evidence="3">
        <name>Zn(2+)</name>
        <dbReference type="ChEBI" id="CHEBI:29105"/>
    </cofactor>
    <text evidence="3">Binds 2 Zn(2+) ions per subunit. One is catalytic and the other provides a structural contribution.</text>
</comment>
<feature type="binding site" evidence="2">
    <location>
        <begin position="235"/>
        <end position="238"/>
    </location>
    <ligand>
        <name>dihydroxyacetone phosphate</name>
        <dbReference type="ChEBI" id="CHEBI:57642"/>
    </ligand>
</feature>
<feature type="binding site" evidence="3">
    <location>
        <position position="107"/>
    </location>
    <ligand>
        <name>Zn(2+)</name>
        <dbReference type="ChEBI" id="CHEBI:29105"/>
        <label>2</label>
    </ligand>
</feature>
<feature type="binding site" evidence="2">
    <location>
        <position position="186"/>
    </location>
    <ligand>
        <name>dihydroxyacetone phosphate</name>
        <dbReference type="ChEBI" id="CHEBI:57642"/>
    </ligand>
</feature>
<gene>
    <name evidence="4" type="primary">fbaA</name>
    <name evidence="5" type="ORF">DXC40_10155</name>
    <name evidence="4" type="ORF">ERS852551_03448</name>
</gene>
<dbReference type="InterPro" id="IPR013785">
    <property type="entry name" value="Aldolase_TIM"/>
</dbReference>
<dbReference type="Gene3D" id="3.20.20.70">
    <property type="entry name" value="Aldolase class I"/>
    <property type="match status" value="1"/>
</dbReference>
<dbReference type="EMBL" id="QVME01000004">
    <property type="protein sequence ID" value="RGE67832.1"/>
    <property type="molecule type" value="Genomic_DNA"/>
</dbReference>
<dbReference type="NCBIfam" id="TIGR00167">
    <property type="entry name" value="cbbA"/>
    <property type="match status" value="1"/>
</dbReference>
<dbReference type="GO" id="GO:0008270">
    <property type="term" value="F:zinc ion binding"/>
    <property type="evidence" value="ECO:0007669"/>
    <property type="project" value="InterPro"/>
</dbReference>
<dbReference type="Proteomes" id="UP000260828">
    <property type="component" value="Unassembled WGS sequence"/>
</dbReference>
<dbReference type="Proteomes" id="UP000095765">
    <property type="component" value="Unassembled WGS sequence"/>
</dbReference>
<dbReference type="SUPFAM" id="SSF51569">
    <property type="entry name" value="Aldolase"/>
    <property type="match status" value="1"/>
</dbReference>
<accession>A0A174U733</accession>
<feature type="binding site" evidence="3">
    <location>
        <position position="86"/>
    </location>
    <ligand>
        <name>Zn(2+)</name>
        <dbReference type="ChEBI" id="CHEBI:29105"/>
        <label>1</label>
        <note>catalytic</note>
    </ligand>
</feature>
<evidence type="ECO:0000313" key="5">
    <source>
        <dbReference type="EMBL" id="RGE67832.1"/>
    </source>
</evidence>
<reference evidence="5 7" key="2">
    <citation type="submission" date="2018-08" db="EMBL/GenBank/DDBJ databases">
        <title>A genome reference for cultivated species of the human gut microbiota.</title>
        <authorList>
            <person name="Zou Y."/>
            <person name="Xue W."/>
            <person name="Luo G."/>
        </authorList>
    </citation>
    <scope>NUCLEOTIDE SEQUENCE [LARGE SCALE GENOMIC DNA]</scope>
    <source>
        <strain evidence="5 7">TF05-12AC</strain>
    </source>
</reference>
<feature type="binding site" evidence="3">
    <location>
        <position position="185"/>
    </location>
    <ligand>
        <name>Zn(2+)</name>
        <dbReference type="ChEBI" id="CHEBI:29105"/>
        <label>1</label>
        <note>catalytic</note>
    </ligand>
</feature>
<dbReference type="RefSeq" id="WP_055246037.1">
    <property type="nucleotide sequence ID" value="NZ_CABIWA010000001.1"/>
</dbReference>
<sequence>MGLVTLTEILKESVEKKYAVGAFDTLDDNFTEAIVAAAEEEGLPVILMIPNFFADNRDERQLSFYFNRLLDRCQRAAVPVCLHLDHGNSFACCVKAIHGGCTSIMFDGSALSMEENISITKELVRIAHSCNVSVEAEIGHVGSPEGGELEASDVDASTYTKPEDAKKFVEETGVDALAVAVGTVHGLFKGTPKIDTDRLDRIRELVKIPLVLHGGSGLPESEFRAAIDHGINKINFFTGLSLAASGAIDEKLRAFNGKIHYIELINAAHDACKAAVKEQMRIFGTLPLGL</sequence>
<dbReference type="PANTHER" id="PTHR30304">
    <property type="entry name" value="D-TAGATOSE-1,6-BISPHOSPHATE ALDOLASE"/>
    <property type="match status" value="1"/>
</dbReference>
<dbReference type="PANTHER" id="PTHR30304:SF0">
    <property type="entry name" value="D-TAGATOSE-1,6-BISPHOSPHATE ALDOLASE SUBUNIT GATY-RELATED"/>
    <property type="match status" value="1"/>
</dbReference>
<evidence type="ECO:0000313" key="4">
    <source>
        <dbReference type="EMBL" id="CUQ18203.1"/>
    </source>
</evidence>
<proteinExistence type="predicted"/>
<dbReference type="InterPro" id="IPR050246">
    <property type="entry name" value="Class_II_FBP_aldolase"/>
</dbReference>
<keyword evidence="4" id="KW-0456">Lyase</keyword>
<keyword evidence="3" id="KW-0479">Metal-binding</keyword>
<dbReference type="CDD" id="cd00947">
    <property type="entry name" value="TBP_aldolase_IIB"/>
    <property type="match status" value="1"/>
</dbReference>